<dbReference type="Pfam" id="PF01512">
    <property type="entry name" value="Complex1_51K"/>
    <property type="match status" value="1"/>
</dbReference>
<evidence type="ECO:0000259" key="9">
    <source>
        <dbReference type="Pfam" id="PF10531"/>
    </source>
</evidence>
<dbReference type="Gene3D" id="3.40.50.11540">
    <property type="entry name" value="NADH-ubiquinone oxidoreductase 51kDa subunit"/>
    <property type="match status" value="1"/>
</dbReference>
<keyword evidence="6" id="KW-0408">Iron</keyword>
<keyword evidence="7" id="KW-0411">Iron-sulfur</keyword>
<dbReference type="SUPFAM" id="SSF142984">
    <property type="entry name" value="Nqo1 middle domain-like"/>
    <property type="match status" value="1"/>
</dbReference>
<proteinExistence type="predicted"/>
<feature type="domain" description="RnfC Barrel sandwich hybrid" evidence="10">
    <location>
        <begin position="398"/>
        <end position="454"/>
    </location>
</feature>
<keyword evidence="4" id="KW-0677">Repeat</keyword>
<dbReference type="GO" id="GO:0009055">
    <property type="term" value="F:electron transfer activity"/>
    <property type="evidence" value="ECO:0007669"/>
    <property type="project" value="InterPro"/>
</dbReference>
<dbReference type="PIRSF" id="PIRSF036408">
    <property type="entry name" value="PduS_prd"/>
    <property type="match status" value="1"/>
</dbReference>
<evidence type="ECO:0000259" key="10">
    <source>
        <dbReference type="Pfam" id="PF13375"/>
    </source>
</evidence>
<evidence type="ECO:0000256" key="4">
    <source>
        <dbReference type="ARBA" id="ARBA00022737"/>
    </source>
</evidence>
<protein>
    <recommendedName>
        <fullName evidence="13">Electron transport complex protein RnfC</fullName>
    </recommendedName>
</protein>
<dbReference type="PROSITE" id="PS00198">
    <property type="entry name" value="4FE4S_FER_1"/>
    <property type="match status" value="1"/>
</dbReference>
<name>A0A2N1PJX7_9BACT</name>
<dbReference type="SUPFAM" id="SSF142019">
    <property type="entry name" value="Nqo1 FMN-binding domain-like"/>
    <property type="match status" value="1"/>
</dbReference>
<dbReference type="Pfam" id="PF13375">
    <property type="entry name" value="RnfC_N"/>
    <property type="match status" value="1"/>
</dbReference>
<dbReference type="GO" id="GO:0051539">
    <property type="term" value="F:4 iron, 4 sulfur cluster binding"/>
    <property type="evidence" value="ECO:0007669"/>
    <property type="project" value="UniProtKB-KW"/>
</dbReference>
<evidence type="ECO:0000313" key="11">
    <source>
        <dbReference type="EMBL" id="PKK88631.1"/>
    </source>
</evidence>
<evidence type="ECO:0000259" key="8">
    <source>
        <dbReference type="Pfam" id="PF01512"/>
    </source>
</evidence>
<keyword evidence="2" id="KW-0004">4Fe-4S</keyword>
<reference evidence="11 12" key="1">
    <citation type="journal article" date="2017" name="ISME J.">
        <title>Potential for microbial H2 and metal transformations associated with novel bacteria and archaea in deep terrestrial subsurface sediments.</title>
        <authorList>
            <person name="Hernsdorf A.W."/>
            <person name="Amano Y."/>
            <person name="Miyakawa K."/>
            <person name="Ise K."/>
            <person name="Suzuki Y."/>
            <person name="Anantharaman K."/>
            <person name="Probst A."/>
            <person name="Burstein D."/>
            <person name="Thomas B.C."/>
            <person name="Banfield J.F."/>
        </authorList>
    </citation>
    <scope>NUCLEOTIDE SEQUENCE [LARGE SCALE GENOMIC DNA]</scope>
    <source>
        <strain evidence="11">HGW-Wallbacteria-1</strain>
    </source>
</reference>
<accession>A0A2N1PJX7</accession>
<keyword evidence="1" id="KW-0813">Transport</keyword>
<feature type="domain" description="NADH-ubiquinone oxidoreductase 51kDa subunit FMN-binding" evidence="8">
    <location>
        <begin position="25"/>
        <end position="169"/>
    </location>
</feature>
<evidence type="ECO:0008006" key="13">
    <source>
        <dbReference type="Google" id="ProtNLM"/>
    </source>
</evidence>
<evidence type="ECO:0000256" key="1">
    <source>
        <dbReference type="ARBA" id="ARBA00022448"/>
    </source>
</evidence>
<dbReference type="Pfam" id="PF10531">
    <property type="entry name" value="SLBB"/>
    <property type="match status" value="1"/>
</dbReference>
<organism evidence="11 12">
    <name type="scientific">Candidatus Wallbacteria bacterium HGW-Wallbacteria-1</name>
    <dbReference type="NCBI Taxonomy" id="2013854"/>
    <lineage>
        <taxon>Bacteria</taxon>
        <taxon>Candidatus Walliibacteriota</taxon>
    </lineage>
</organism>
<comment type="caution">
    <text evidence="11">The sequence shown here is derived from an EMBL/GenBank/DDBJ whole genome shotgun (WGS) entry which is preliminary data.</text>
</comment>
<dbReference type="PANTHER" id="PTHR43034">
    <property type="entry name" value="ION-TRANSLOCATING OXIDOREDUCTASE COMPLEX SUBUNIT C"/>
    <property type="match status" value="1"/>
</dbReference>
<dbReference type="SUPFAM" id="SSF46548">
    <property type="entry name" value="alpha-helical ferredoxin"/>
    <property type="match status" value="1"/>
</dbReference>
<sequence length="460" mass="49080">MKRKAATEHSTILSTMNASEIVTAVRNAGVVGAGGAGFPTHVKFSSKADVLIVNGAECEPMLHVDRYAMENLAPQMIRGLLYGMKAISASRGVVGIKAKNKHAIAAMEEAIANSGASESLSIHKMENYYPAGDEHNLVNEVTGRVIPEQGLPLALGAVVSNVTTLINVAAAVEQTRPVLTRTVTVAGEVASPGTFEVPVGMAIRDIIAAAGGPTTADPVIVNGGPMMGNIDSLETGVITKTTSGILVFDREHYVIRKKTLPMDRVIKNSRTLCCQCRYCTDLCPRFLLGHRLEPHMVMRSVNYSDASDWVKVAGATLCSECGVCSMYACFMDLSPQMMNKAIKAAMAEKGARPEMKMAPDAPRTYMDTRKVPVSRLVRKIDVARYLDRGKEFLGALKANRVEIPLKQHIGAPALAIVKTGQSVNAGDVIGELPEKGMSARVHASISGKVLAVSSDRIIIG</sequence>
<dbReference type="EMBL" id="PGXC01000039">
    <property type="protein sequence ID" value="PKK88631.1"/>
    <property type="molecule type" value="Genomic_DNA"/>
</dbReference>
<dbReference type="Gene3D" id="3.10.20.600">
    <property type="match status" value="1"/>
</dbReference>
<dbReference type="InterPro" id="IPR017054">
    <property type="entry name" value="PduS"/>
</dbReference>
<dbReference type="Pfam" id="PF13534">
    <property type="entry name" value="Fer4_17"/>
    <property type="match status" value="1"/>
</dbReference>
<evidence type="ECO:0000256" key="2">
    <source>
        <dbReference type="ARBA" id="ARBA00022485"/>
    </source>
</evidence>
<dbReference type="InterPro" id="IPR017900">
    <property type="entry name" value="4Fe4S_Fe_S_CS"/>
</dbReference>
<keyword evidence="5" id="KW-0249">Electron transport</keyword>
<evidence type="ECO:0000313" key="12">
    <source>
        <dbReference type="Proteomes" id="UP000233256"/>
    </source>
</evidence>
<dbReference type="InterPro" id="IPR011538">
    <property type="entry name" value="Nuo51_FMN-bd"/>
</dbReference>
<dbReference type="GO" id="GO:0016020">
    <property type="term" value="C:membrane"/>
    <property type="evidence" value="ECO:0007669"/>
    <property type="project" value="InterPro"/>
</dbReference>
<dbReference type="AlphaFoldDB" id="A0A2N1PJX7"/>
<dbReference type="InterPro" id="IPR019554">
    <property type="entry name" value="Soluble_ligand-bd"/>
</dbReference>
<gene>
    <name evidence="11" type="ORF">CVV64_17985</name>
</gene>
<dbReference type="InterPro" id="IPR010208">
    <property type="entry name" value="Ion_transpt_RnfC/RsxC"/>
</dbReference>
<evidence type="ECO:0000256" key="6">
    <source>
        <dbReference type="ARBA" id="ARBA00023004"/>
    </source>
</evidence>
<evidence type="ECO:0000256" key="3">
    <source>
        <dbReference type="ARBA" id="ARBA00022723"/>
    </source>
</evidence>
<dbReference type="InterPro" id="IPR026902">
    <property type="entry name" value="RnfC_N"/>
</dbReference>
<dbReference type="GO" id="GO:0046872">
    <property type="term" value="F:metal ion binding"/>
    <property type="evidence" value="ECO:0007669"/>
    <property type="project" value="UniProtKB-KW"/>
</dbReference>
<dbReference type="InterPro" id="IPR037225">
    <property type="entry name" value="Nuo51_FMN-bd_sf"/>
</dbReference>
<evidence type="ECO:0000256" key="7">
    <source>
        <dbReference type="ARBA" id="ARBA00023014"/>
    </source>
</evidence>
<dbReference type="Proteomes" id="UP000233256">
    <property type="component" value="Unassembled WGS sequence"/>
</dbReference>
<feature type="domain" description="Soluble ligand binding" evidence="9">
    <location>
        <begin position="183"/>
        <end position="228"/>
    </location>
</feature>
<dbReference type="PANTHER" id="PTHR43034:SF2">
    <property type="entry name" value="ION-TRANSLOCATING OXIDOREDUCTASE COMPLEX SUBUNIT C"/>
    <property type="match status" value="1"/>
</dbReference>
<evidence type="ECO:0000256" key="5">
    <source>
        <dbReference type="ARBA" id="ARBA00022982"/>
    </source>
</evidence>
<keyword evidence="3" id="KW-0479">Metal-binding</keyword>